<comment type="caution">
    <text evidence="1">The sequence shown here is derived from an EMBL/GenBank/DDBJ whole genome shotgun (WGS) entry which is preliminary data.</text>
</comment>
<protein>
    <submittedName>
        <fullName evidence="1">Uncharacterized protein</fullName>
    </submittedName>
</protein>
<evidence type="ECO:0000313" key="2">
    <source>
        <dbReference type="Proteomes" id="UP000218231"/>
    </source>
</evidence>
<gene>
    <name evidence="1" type="ORF">WR25_22475</name>
</gene>
<dbReference type="Proteomes" id="UP000218231">
    <property type="component" value="Unassembled WGS sequence"/>
</dbReference>
<name>A0A2A2M580_9BILA</name>
<dbReference type="AlphaFoldDB" id="A0A2A2M580"/>
<reference evidence="1 2" key="1">
    <citation type="journal article" date="2017" name="Curr. Biol.">
        <title>Genome architecture and evolution of a unichromosomal asexual nematode.</title>
        <authorList>
            <person name="Fradin H."/>
            <person name="Zegar C."/>
            <person name="Gutwein M."/>
            <person name="Lucas J."/>
            <person name="Kovtun M."/>
            <person name="Corcoran D."/>
            <person name="Baugh L.R."/>
            <person name="Kiontke K."/>
            <person name="Gunsalus K."/>
            <person name="Fitch D.H."/>
            <person name="Piano F."/>
        </authorList>
    </citation>
    <scope>NUCLEOTIDE SEQUENCE [LARGE SCALE GENOMIC DNA]</scope>
    <source>
        <strain evidence="1">PF1309</strain>
    </source>
</reference>
<keyword evidence="2" id="KW-1185">Reference proteome</keyword>
<dbReference type="EMBL" id="LIAE01004952">
    <property type="protein sequence ID" value="PAV93604.1"/>
    <property type="molecule type" value="Genomic_DNA"/>
</dbReference>
<evidence type="ECO:0000313" key="1">
    <source>
        <dbReference type="EMBL" id="PAV93604.1"/>
    </source>
</evidence>
<organism evidence="1 2">
    <name type="scientific">Diploscapter pachys</name>
    <dbReference type="NCBI Taxonomy" id="2018661"/>
    <lineage>
        <taxon>Eukaryota</taxon>
        <taxon>Metazoa</taxon>
        <taxon>Ecdysozoa</taxon>
        <taxon>Nematoda</taxon>
        <taxon>Chromadorea</taxon>
        <taxon>Rhabditida</taxon>
        <taxon>Rhabditina</taxon>
        <taxon>Rhabditomorpha</taxon>
        <taxon>Rhabditoidea</taxon>
        <taxon>Rhabditidae</taxon>
        <taxon>Diploscapter</taxon>
    </lineage>
</organism>
<proteinExistence type="predicted"/>
<accession>A0A2A2M580</accession>
<sequence length="91" mass="9232">MPSSWNCSRVPTAPWAPIIHSNCAVTSCGRLPTTASKLGAGQPLTQAQGIEQLGAGLADGHRPLRGLCEGLRQAAVVDGQRVLGGAGMGQA</sequence>